<feature type="compositionally biased region" description="Basic and acidic residues" evidence="1">
    <location>
        <begin position="98"/>
        <end position="116"/>
    </location>
</feature>
<gene>
    <name evidence="2" type="ORF">ElyMa_000375400</name>
</gene>
<evidence type="ECO:0000313" key="2">
    <source>
        <dbReference type="EMBL" id="GFR72275.1"/>
    </source>
</evidence>
<dbReference type="EMBL" id="BMAT01000734">
    <property type="protein sequence ID" value="GFR72275.1"/>
    <property type="molecule type" value="Genomic_DNA"/>
</dbReference>
<accession>A0AAV4FIU5</accession>
<organism evidence="2 3">
    <name type="scientific">Elysia marginata</name>
    <dbReference type="NCBI Taxonomy" id="1093978"/>
    <lineage>
        <taxon>Eukaryota</taxon>
        <taxon>Metazoa</taxon>
        <taxon>Spiralia</taxon>
        <taxon>Lophotrochozoa</taxon>
        <taxon>Mollusca</taxon>
        <taxon>Gastropoda</taxon>
        <taxon>Heterobranchia</taxon>
        <taxon>Euthyneura</taxon>
        <taxon>Panpulmonata</taxon>
        <taxon>Sacoglossa</taxon>
        <taxon>Placobranchoidea</taxon>
        <taxon>Plakobranchidae</taxon>
        <taxon>Elysia</taxon>
    </lineage>
</organism>
<evidence type="ECO:0000313" key="3">
    <source>
        <dbReference type="Proteomes" id="UP000762676"/>
    </source>
</evidence>
<sequence length="130" mass="14919">DNDNYDDGDDVDEDDNEKDDDGGNDDADNDYDDDNDEEDINKDDNVDDNRDDNDDDGDDDFDDDGGNFEEEIKNRMLMMILRQCVHSANTTHAPSSWDDQHNTTTKIEDDSDDHKSYDKCYADCLKNSDE</sequence>
<dbReference type="Proteomes" id="UP000762676">
    <property type="component" value="Unassembled WGS sequence"/>
</dbReference>
<feature type="region of interest" description="Disordered" evidence="1">
    <location>
        <begin position="89"/>
        <end position="116"/>
    </location>
</feature>
<keyword evidence="3" id="KW-1185">Reference proteome</keyword>
<comment type="caution">
    <text evidence="2">The sequence shown here is derived from an EMBL/GenBank/DDBJ whole genome shotgun (WGS) entry which is preliminary data.</text>
</comment>
<feature type="compositionally biased region" description="Acidic residues" evidence="1">
    <location>
        <begin position="49"/>
        <end position="69"/>
    </location>
</feature>
<feature type="compositionally biased region" description="Acidic residues" evidence="1">
    <location>
        <begin position="1"/>
        <end position="41"/>
    </location>
</feature>
<reference evidence="2 3" key="1">
    <citation type="journal article" date="2021" name="Elife">
        <title>Chloroplast acquisition without the gene transfer in kleptoplastic sea slugs, Plakobranchus ocellatus.</title>
        <authorList>
            <person name="Maeda T."/>
            <person name="Takahashi S."/>
            <person name="Yoshida T."/>
            <person name="Shimamura S."/>
            <person name="Takaki Y."/>
            <person name="Nagai Y."/>
            <person name="Toyoda A."/>
            <person name="Suzuki Y."/>
            <person name="Arimoto A."/>
            <person name="Ishii H."/>
            <person name="Satoh N."/>
            <person name="Nishiyama T."/>
            <person name="Hasebe M."/>
            <person name="Maruyama T."/>
            <person name="Minagawa J."/>
            <person name="Obokata J."/>
            <person name="Shigenobu S."/>
        </authorList>
    </citation>
    <scope>NUCLEOTIDE SEQUENCE [LARGE SCALE GENOMIC DNA]</scope>
</reference>
<feature type="region of interest" description="Disordered" evidence="1">
    <location>
        <begin position="1"/>
        <end position="69"/>
    </location>
</feature>
<protein>
    <submittedName>
        <fullName evidence="2">Uncharacterized protein</fullName>
    </submittedName>
</protein>
<dbReference type="AlphaFoldDB" id="A0AAV4FIU5"/>
<proteinExistence type="predicted"/>
<feature type="non-terminal residue" evidence="2">
    <location>
        <position position="1"/>
    </location>
</feature>
<name>A0AAV4FIU5_9GAST</name>
<evidence type="ECO:0000256" key="1">
    <source>
        <dbReference type="SAM" id="MobiDB-lite"/>
    </source>
</evidence>